<evidence type="ECO:0000313" key="5">
    <source>
        <dbReference type="Proteomes" id="UP000031631"/>
    </source>
</evidence>
<dbReference type="Pfam" id="PF01636">
    <property type="entry name" value="APH"/>
    <property type="match status" value="1"/>
</dbReference>
<evidence type="ECO:0000259" key="3">
    <source>
        <dbReference type="Pfam" id="PF01636"/>
    </source>
</evidence>
<dbReference type="InterPro" id="IPR011009">
    <property type="entry name" value="Kinase-like_dom_sf"/>
</dbReference>
<dbReference type="Gene3D" id="3.90.1200.10">
    <property type="match status" value="1"/>
</dbReference>
<name>A0A7U6GKW3_9GAMM</name>
<accession>A0A7U6GKW3</accession>
<organism evidence="4 5">
    <name type="scientific">Thiolapillus brandeum</name>
    <dbReference type="NCBI Taxonomy" id="1076588"/>
    <lineage>
        <taxon>Bacteria</taxon>
        <taxon>Pseudomonadati</taxon>
        <taxon>Pseudomonadota</taxon>
        <taxon>Gammaproteobacteria</taxon>
        <taxon>Chromatiales</taxon>
        <taxon>Sedimenticolaceae</taxon>
        <taxon>Thiolapillus</taxon>
    </lineage>
</organism>
<dbReference type="InterPro" id="IPR002575">
    <property type="entry name" value="Aminoglycoside_PTrfase"/>
</dbReference>
<protein>
    <submittedName>
        <fullName evidence="4">Aminoglycoside phosphotransferase</fullName>
    </submittedName>
</protein>
<feature type="domain" description="Aminoglycoside phosphotransferase" evidence="3">
    <location>
        <begin position="23"/>
        <end position="243"/>
    </location>
</feature>
<dbReference type="RefSeq" id="WP_041069333.1">
    <property type="nucleotide sequence ID" value="NZ_AP012273.1"/>
</dbReference>
<dbReference type="KEGG" id="tbn:TBH_C2647"/>
<evidence type="ECO:0000313" key="4">
    <source>
        <dbReference type="EMBL" id="BAO45553.1"/>
    </source>
</evidence>
<keyword evidence="4" id="KW-0808">Transferase</keyword>
<keyword evidence="2" id="KW-0067">ATP-binding</keyword>
<dbReference type="EMBL" id="AP012273">
    <property type="protein sequence ID" value="BAO45553.1"/>
    <property type="molecule type" value="Genomic_DNA"/>
</dbReference>
<sequence length="327" mass="37372">MSDRQILLEQWLNADCGMSGFSLEPASEDASFRRYFRLTVPDGSTFVVMDAPPEKEDCAPFVDIANRLLQAGVHAPAVYQQDLKQGFLLLEDLGARNYLDVLDGENVERLYGDALAALMSMQACIDPGELPEYDEQLLRQEMSLFRDWLLLKHLELELDPDDEQMLEASFATLVDSALEQPRVFVHRDYHSRNLMADVEHAPGVLDFQDAVRGPVTYDAVSLLRDCYVSWPSRQVDEWAWGYFQLAVQSGVMRDEHEDRFLGWFDLMGAQRHLKAAGIFARLNHRDGKPGYLKDIPRTLGYVVEVAQRHDRLVPLADFISRRVLPRL</sequence>
<dbReference type="Gene3D" id="3.30.200.20">
    <property type="entry name" value="Phosphorylase Kinase, domain 1"/>
    <property type="match status" value="1"/>
</dbReference>
<dbReference type="GO" id="GO:0016740">
    <property type="term" value="F:transferase activity"/>
    <property type="evidence" value="ECO:0007669"/>
    <property type="project" value="UniProtKB-KW"/>
</dbReference>
<reference evidence="4 5" key="1">
    <citation type="journal article" date="2014" name="PLoS ONE">
        <title>Physiological and genomic features of a novel sulfur-oxidizing gammaproteobacterium belonging to a previously uncultivated symbiotic lineage isolated from a hydrothermal vent.</title>
        <authorList>
            <person name="Nunoura T."/>
            <person name="Takaki Y."/>
            <person name="Kazama H."/>
            <person name="Kakuta J."/>
            <person name="Shimamura S."/>
            <person name="Makita H."/>
            <person name="Hirai M."/>
            <person name="Miyazaki M."/>
            <person name="Takai K."/>
        </authorList>
    </citation>
    <scope>NUCLEOTIDE SEQUENCE [LARGE SCALE GENOMIC DNA]</scope>
    <source>
        <strain evidence="4 5">Hiromi1</strain>
    </source>
</reference>
<dbReference type="Proteomes" id="UP000031631">
    <property type="component" value="Chromosome"/>
</dbReference>
<dbReference type="PANTHER" id="PTHR33540">
    <property type="entry name" value="TRNA THREONYLCARBAMOYLADENOSINE BIOSYNTHESIS PROTEIN TSAE"/>
    <property type="match status" value="1"/>
</dbReference>
<proteinExistence type="predicted"/>
<keyword evidence="5" id="KW-1185">Reference proteome</keyword>
<dbReference type="GO" id="GO:0005524">
    <property type="term" value="F:ATP binding"/>
    <property type="evidence" value="ECO:0007669"/>
    <property type="project" value="UniProtKB-KW"/>
</dbReference>
<gene>
    <name evidence="4" type="ORF">TBH_C2647</name>
</gene>
<dbReference type="PANTHER" id="PTHR33540:SF1">
    <property type="entry name" value="N-ACETYLMURAMATE_N-ACETYLGLUCOSAMINE KINASE"/>
    <property type="match status" value="1"/>
</dbReference>
<evidence type="ECO:0000256" key="1">
    <source>
        <dbReference type="ARBA" id="ARBA00022741"/>
    </source>
</evidence>
<evidence type="ECO:0000256" key="2">
    <source>
        <dbReference type="ARBA" id="ARBA00022840"/>
    </source>
</evidence>
<keyword evidence="1" id="KW-0547">Nucleotide-binding</keyword>
<dbReference type="OrthoDB" id="9809275at2"/>
<dbReference type="AlphaFoldDB" id="A0A7U6GKW3"/>
<dbReference type="SUPFAM" id="SSF56112">
    <property type="entry name" value="Protein kinase-like (PK-like)"/>
    <property type="match status" value="1"/>
</dbReference>